<keyword evidence="2" id="KW-1185">Reference proteome</keyword>
<dbReference type="EMBL" id="FNOV01000023">
    <property type="protein sequence ID" value="SDY96576.1"/>
    <property type="molecule type" value="Genomic_DNA"/>
</dbReference>
<reference evidence="2" key="1">
    <citation type="submission" date="2016-10" db="EMBL/GenBank/DDBJ databases">
        <authorList>
            <person name="Varghese N."/>
            <person name="Submissions S."/>
        </authorList>
    </citation>
    <scope>NUCLEOTIDE SEQUENCE [LARGE SCALE GENOMIC DNA]</scope>
    <source>
        <strain evidence="2">CGMCC 1.8975</strain>
    </source>
</reference>
<accession>A0A1H3P626</accession>
<protein>
    <recommendedName>
        <fullName evidence="3">TonB protein C-terminal</fullName>
    </recommendedName>
</protein>
<sequence>MPDIQKFIQSEKVRIPTWSLSRLYVMVATTLGLQLLSPPVARSQNTVPTGSSSFSDVGAIAYDSDVDRQKFCLCNADNIAQYYQVTPVYRAGPEAMKAQLRSLIGESRAFGPASGIVTVRFLINCHGAPGRFRVSQVDEHYMPCTFPPALVARIKGAVQQLLYWKPGTARGKAYDSYYFLSFRLKRGTITQIFPL</sequence>
<evidence type="ECO:0008006" key="3">
    <source>
        <dbReference type="Google" id="ProtNLM"/>
    </source>
</evidence>
<gene>
    <name evidence="1" type="ORF">SAMN04488069_1234</name>
</gene>
<dbReference type="Proteomes" id="UP000199249">
    <property type="component" value="Unassembled WGS sequence"/>
</dbReference>
<proteinExistence type="predicted"/>
<dbReference type="AlphaFoldDB" id="A0A1H3P626"/>
<evidence type="ECO:0000313" key="2">
    <source>
        <dbReference type="Proteomes" id="UP000199249"/>
    </source>
</evidence>
<dbReference type="STRING" id="651662.SAMN04488069_1234"/>
<name>A0A1H3P626_9BACT</name>
<organism evidence="1 2">
    <name type="scientific">Hymenobacter psychrophilus</name>
    <dbReference type="NCBI Taxonomy" id="651662"/>
    <lineage>
        <taxon>Bacteria</taxon>
        <taxon>Pseudomonadati</taxon>
        <taxon>Bacteroidota</taxon>
        <taxon>Cytophagia</taxon>
        <taxon>Cytophagales</taxon>
        <taxon>Hymenobacteraceae</taxon>
        <taxon>Hymenobacter</taxon>
    </lineage>
</organism>
<evidence type="ECO:0000313" key="1">
    <source>
        <dbReference type="EMBL" id="SDY96576.1"/>
    </source>
</evidence>